<evidence type="ECO:0000259" key="5">
    <source>
        <dbReference type="Pfam" id="PF00728"/>
    </source>
</evidence>
<dbReference type="InterPro" id="IPR015883">
    <property type="entry name" value="Glyco_hydro_20_cat"/>
</dbReference>
<evidence type="ECO:0000256" key="1">
    <source>
        <dbReference type="ARBA" id="ARBA00001231"/>
    </source>
</evidence>
<comment type="caution">
    <text evidence="6">The sequence shown here is derived from an EMBL/GenBank/DDBJ whole genome shotgun (WGS) entry which is preliminary data.</text>
</comment>
<keyword evidence="6" id="KW-0326">Glycosidase</keyword>
<organism evidence="6 7">
    <name type="scientific">Helianthus annuus</name>
    <name type="common">Common sunflower</name>
    <dbReference type="NCBI Taxonomy" id="4232"/>
    <lineage>
        <taxon>Eukaryota</taxon>
        <taxon>Viridiplantae</taxon>
        <taxon>Streptophyta</taxon>
        <taxon>Embryophyta</taxon>
        <taxon>Tracheophyta</taxon>
        <taxon>Spermatophyta</taxon>
        <taxon>Magnoliopsida</taxon>
        <taxon>eudicotyledons</taxon>
        <taxon>Gunneridae</taxon>
        <taxon>Pentapetalae</taxon>
        <taxon>asterids</taxon>
        <taxon>campanulids</taxon>
        <taxon>Asterales</taxon>
        <taxon>Asteraceae</taxon>
        <taxon>Asteroideae</taxon>
        <taxon>Heliantheae alliance</taxon>
        <taxon>Heliantheae</taxon>
        <taxon>Helianthus</taxon>
    </lineage>
</organism>
<evidence type="ECO:0000313" key="6">
    <source>
        <dbReference type="EMBL" id="KAF5777301.1"/>
    </source>
</evidence>
<evidence type="ECO:0000256" key="3">
    <source>
        <dbReference type="ARBA" id="ARBA00012663"/>
    </source>
</evidence>
<evidence type="ECO:0000313" key="7">
    <source>
        <dbReference type="Proteomes" id="UP000215914"/>
    </source>
</evidence>
<dbReference type="Pfam" id="PF00728">
    <property type="entry name" value="Glyco_hydro_20"/>
    <property type="match status" value="1"/>
</dbReference>
<dbReference type="PANTHER" id="PTHR22600:SF21">
    <property type="entry name" value="BETA-HEXOSAMINIDASE A"/>
    <property type="match status" value="1"/>
</dbReference>
<dbReference type="Gene3D" id="3.20.20.80">
    <property type="entry name" value="Glycosidases"/>
    <property type="match status" value="1"/>
</dbReference>
<feature type="domain" description="Glycoside hydrolase family 20 catalytic" evidence="5">
    <location>
        <begin position="1"/>
        <end position="46"/>
    </location>
</feature>
<dbReference type="SUPFAM" id="SSF51445">
    <property type="entry name" value="(Trans)glycosidases"/>
    <property type="match status" value="1"/>
</dbReference>
<comment type="catalytic activity">
    <reaction evidence="1">
        <text>Hydrolysis of terminal non-reducing N-acetyl-D-hexosamine residues in N-acetyl-beta-D-hexosaminides.</text>
        <dbReference type="EC" id="3.2.1.52"/>
    </reaction>
</comment>
<dbReference type="Gramene" id="mRNA:HanXRQr2_Chr12g0534071">
    <property type="protein sequence ID" value="mRNA:HanXRQr2_Chr12g0534071"/>
    <property type="gene ID" value="HanXRQr2_Chr12g0534071"/>
</dbReference>
<comment type="similarity">
    <text evidence="2">Belongs to the glycosyl hydrolase 20 family.</text>
</comment>
<keyword evidence="7" id="KW-1185">Reference proteome</keyword>
<dbReference type="EC" id="3.2.1.52" evidence="3"/>
<keyword evidence="4 6" id="KW-0378">Hydrolase</keyword>
<dbReference type="Proteomes" id="UP000215914">
    <property type="component" value="Unassembled WGS sequence"/>
</dbReference>
<dbReference type="GO" id="GO:0005975">
    <property type="term" value="P:carbohydrate metabolic process"/>
    <property type="evidence" value="ECO:0007669"/>
    <property type="project" value="InterPro"/>
</dbReference>
<accession>A0A9K3HFD0</accession>
<dbReference type="GO" id="GO:0004563">
    <property type="term" value="F:beta-N-acetylhexosaminidase activity"/>
    <property type="evidence" value="ECO:0007669"/>
    <property type="project" value="UniProtKB-EC"/>
</dbReference>
<reference evidence="6" key="1">
    <citation type="journal article" date="2017" name="Nature">
        <title>The sunflower genome provides insights into oil metabolism, flowering and Asterid evolution.</title>
        <authorList>
            <person name="Badouin H."/>
            <person name="Gouzy J."/>
            <person name="Grassa C.J."/>
            <person name="Murat F."/>
            <person name="Staton S.E."/>
            <person name="Cottret L."/>
            <person name="Lelandais-Briere C."/>
            <person name="Owens G.L."/>
            <person name="Carrere S."/>
            <person name="Mayjonade B."/>
            <person name="Legrand L."/>
            <person name="Gill N."/>
            <person name="Kane N.C."/>
            <person name="Bowers J.E."/>
            <person name="Hubner S."/>
            <person name="Bellec A."/>
            <person name="Berard A."/>
            <person name="Berges H."/>
            <person name="Blanchet N."/>
            <person name="Boniface M.C."/>
            <person name="Brunel D."/>
            <person name="Catrice O."/>
            <person name="Chaidir N."/>
            <person name="Claudel C."/>
            <person name="Donnadieu C."/>
            <person name="Faraut T."/>
            <person name="Fievet G."/>
            <person name="Helmstetter N."/>
            <person name="King M."/>
            <person name="Knapp S.J."/>
            <person name="Lai Z."/>
            <person name="Le Paslier M.C."/>
            <person name="Lippi Y."/>
            <person name="Lorenzon L."/>
            <person name="Mandel J.R."/>
            <person name="Marage G."/>
            <person name="Marchand G."/>
            <person name="Marquand E."/>
            <person name="Bret-Mestries E."/>
            <person name="Morien E."/>
            <person name="Nambeesan S."/>
            <person name="Nguyen T."/>
            <person name="Pegot-Espagnet P."/>
            <person name="Pouilly N."/>
            <person name="Raftis F."/>
            <person name="Sallet E."/>
            <person name="Schiex T."/>
            <person name="Thomas J."/>
            <person name="Vandecasteele C."/>
            <person name="Vares D."/>
            <person name="Vear F."/>
            <person name="Vautrin S."/>
            <person name="Crespi M."/>
            <person name="Mangin B."/>
            <person name="Burke J.M."/>
            <person name="Salse J."/>
            <person name="Munos S."/>
            <person name="Vincourt P."/>
            <person name="Rieseberg L.H."/>
            <person name="Langlade N.B."/>
        </authorList>
    </citation>
    <scope>NUCLEOTIDE SEQUENCE</scope>
    <source>
        <tissue evidence="6">Leaves</tissue>
    </source>
</reference>
<gene>
    <name evidence="6" type="ORF">HanXRQr2_Chr12g0534071</name>
</gene>
<dbReference type="InterPro" id="IPR025705">
    <property type="entry name" value="Beta_hexosaminidase_sua/sub"/>
</dbReference>
<name>A0A9K3HFD0_HELAN</name>
<dbReference type="InterPro" id="IPR017853">
    <property type="entry name" value="GH"/>
</dbReference>
<dbReference type="EMBL" id="MNCJ02000327">
    <property type="protein sequence ID" value="KAF5777301.1"/>
    <property type="molecule type" value="Genomic_DNA"/>
</dbReference>
<evidence type="ECO:0000256" key="2">
    <source>
        <dbReference type="ARBA" id="ARBA00006285"/>
    </source>
</evidence>
<dbReference type="AlphaFoldDB" id="A0A9K3HFD0"/>
<proteinExistence type="inferred from homology"/>
<dbReference type="PANTHER" id="PTHR22600">
    <property type="entry name" value="BETA-HEXOSAMINIDASE"/>
    <property type="match status" value="1"/>
</dbReference>
<protein>
    <recommendedName>
        <fullName evidence="3">beta-N-acetylhexosaminidase</fullName>
        <ecNumber evidence="3">3.2.1.52</ecNumber>
    </recommendedName>
</protein>
<reference evidence="6" key="2">
    <citation type="submission" date="2020-06" db="EMBL/GenBank/DDBJ databases">
        <title>Helianthus annuus Genome sequencing and assembly Release 2.</title>
        <authorList>
            <person name="Gouzy J."/>
            <person name="Langlade N."/>
            <person name="Munos S."/>
        </authorList>
    </citation>
    <scope>NUCLEOTIDE SEQUENCE</scope>
    <source>
        <tissue evidence="6">Leaves</tissue>
    </source>
</reference>
<sequence>MIKKVIDSMAYVKLNVLHWHIVDHQSFPLEISSFPKLWNDAYSRPERYTVAAAAEILCPKKGN</sequence>
<evidence type="ECO:0000256" key="4">
    <source>
        <dbReference type="ARBA" id="ARBA00022801"/>
    </source>
</evidence>